<dbReference type="Pfam" id="PF00107">
    <property type="entry name" value="ADH_zinc_N"/>
    <property type="match status" value="1"/>
</dbReference>
<dbReference type="eggNOG" id="COG1063">
    <property type="taxonomic scope" value="Bacteria"/>
</dbReference>
<gene>
    <name evidence="4" type="ORF">BABA_19396</name>
</gene>
<dbReference type="InterPro" id="IPR013149">
    <property type="entry name" value="ADH-like_C"/>
</dbReference>
<dbReference type="CDD" id="cd08261">
    <property type="entry name" value="Zn_ADH7"/>
    <property type="match status" value="1"/>
</dbReference>
<evidence type="ECO:0000313" key="5">
    <source>
        <dbReference type="Proteomes" id="UP000006316"/>
    </source>
</evidence>
<evidence type="ECO:0000256" key="1">
    <source>
        <dbReference type="ARBA" id="ARBA00023002"/>
    </source>
</evidence>
<reference evidence="4 5" key="1">
    <citation type="journal article" date="2012" name="Front. Microbiol.">
        <title>Redundancy and modularity in membrane-associated dissimilatory nitrate reduction in Bacillus.</title>
        <authorList>
            <person name="Heylen K."/>
            <person name="Keltjens J."/>
        </authorList>
    </citation>
    <scope>NUCLEOTIDE SEQUENCE [LARGE SCALE GENOMIC DNA]</scope>
    <source>
        <strain evidence="5">LMG 21833T</strain>
    </source>
</reference>
<keyword evidence="5" id="KW-1185">Reference proteome</keyword>
<feature type="domain" description="Alcohol dehydrogenase-like C-terminal" evidence="2">
    <location>
        <begin position="170"/>
        <end position="296"/>
    </location>
</feature>
<dbReference type="GO" id="GO:0016491">
    <property type="term" value="F:oxidoreductase activity"/>
    <property type="evidence" value="ECO:0007669"/>
    <property type="project" value="UniProtKB-KW"/>
</dbReference>
<dbReference type="PATRIC" id="fig|1117379.3.peg.4018"/>
<dbReference type="Proteomes" id="UP000006316">
    <property type="component" value="Unassembled WGS sequence"/>
</dbReference>
<dbReference type="Gene3D" id="3.40.50.720">
    <property type="entry name" value="NAD(P)-binding Rossmann-like Domain"/>
    <property type="match status" value="1"/>
</dbReference>
<dbReference type="RefSeq" id="WP_007086872.1">
    <property type="nucleotide sequence ID" value="NZ_AJLS01000129.1"/>
</dbReference>
<dbReference type="SUPFAM" id="SSF51735">
    <property type="entry name" value="NAD(P)-binding Rossmann-fold domains"/>
    <property type="match status" value="1"/>
</dbReference>
<dbReference type="EMBL" id="AJLS01000129">
    <property type="protein sequence ID" value="EKN65630.1"/>
    <property type="molecule type" value="Genomic_DNA"/>
</dbReference>
<comment type="caution">
    <text evidence="4">The sequence shown here is derived from an EMBL/GenBank/DDBJ whole genome shotgun (WGS) entry which is preliminary data.</text>
</comment>
<dbReference type="InterPro" id="IPR013154">
    <property type="entry name" value="ADH-like_N"/>
</dbReference>
<dbReference type="PANTHER" id="PTHR43401:SF3">
    <property type="entry name" value="L-GALACTONATE-5-DEHYDROGENASE"/>
    <property type="match status" value="1"/>
</dbReference>
<feature type="domain" description="Alcohol dehydrogenase-like N-terminal" evidence="3">
    <location>
        <begin position="24"/>
        <end position="132"/>
    </location>
</feature>
<evidence type="ECO:0000259" key="3">
    <source>
        <dbReference type="Pfam" id="PF08240"/>
    </source>
</evidence>
<accession>K6C3C3</accession>
<dbReference type="STRING" id="1117379.BABA_19396"/>
<evidence type="ECO:0000259" key="2">
    <source>
        <dbReference type="Pfam" id="PF00107"/>
    </source>
</evidence>
<organism evidence="4 5">
    <name type="scientific">Neobacillus bataviensis LMG 21833</name>
    <dbReference type="NCBI Taxonomy" id="1117379"/>
    <lineage>
        <taxon>Bacteria</taxon>
        <taxon>Bacillati</taxon>
        <taxon>Bacillota</taxon>
        <taxon>Bacilli</taxon>
        <taxon>Bacillales</taxon>
        <taxon>Bacillaceae</taxon>
        <taxon>Neobacillus</taxon>
    </lineage>
</organism>
<dbReference type="InterPro" id="IPR036291">
    <property type="entry name" value="NAD(P)-bd_dom_sf"/>
</dbReference>
<proteinExistence type="predicted"/>
<dbReference type="PANTHER" id="PTHR43401">
    <property type="entry name" value="L-THREONINE 3-DEHYDROGENASE"/>
    <property type="match status" value="1"/>
</dbReference>
<dbReference type="InterPro" id="IPR050129">
    <property type="entry name" value="Zn_alcohol_dh"/>
</dbReference>
<name>K6C3C3_9BACI</name>
<sequence>MKSLVCEEPNRFTMKDLDIPSLKEGEALIRIRRIGICGTDFHAYRGRQPFFTYPRILGHELSGEIAEIPANAGDFTVGDQVVIIPYLECGKCIACLSGKTNCCTELELIGVHIDGGMQEYLAVPITHLMKTNDITLEQAATVECLSIGAHAVRRADLKKAEFAIVIGAGPIGLGVMKYAKLAGAQVIAVDMNEQRLDFCRKWAEVDFTVNAANGDALEEIKKITNGDFATAVFDVTGNVNSMNNSYTFASNGGRLIFVGLVQADFSFPDPEFHRRELTLLSSRNATKEDLEHVVQSIRQGQVNTDSFITSKTSFQEIMEKFETFMEPESNTIKAMITID</sequence>
<dbReference type="Gene3D" id="3.90.180.10">
    <property type="entry name" value="Medium-chain alcohol dehydrogenases, catalytic domain"/>
    <property type="match status" value="1"/>
</dbReference>
<dbReference type="Pfam" id="PF08240">
    <property type="entry name" value="ADH_N"/>
    <property type="match status" value="1"/>
</dbReference>
<dbReference type="InterPro" id="IPR011032">
    <property type="entry name" value="GroES-like_sf"/>
</dbReference>
<evidence type="ECO:0000313" key="4">
    <source>
        <dbReference type="EMBL" id="EKN65630.1"/>
    </source>
</evidence>
<dbReference type="AlphaFoldDB" id="K6C3C3"/>
<keyword evidence="1" id="KW-0560">Oxidoreductase</keyword>
<dbReference type="OrthoDB" id="9770238at2"/>
<dbReference type="SUPFAM" id="SSF50129">
    <property type="entry name" value="GroES-like"/>
    <property type="match status" value="1"/>
</dbReference>
<protein>
    <submittedName>
        <fullName evidence="4">Zn-dependent alcohol dehydrogenase</fullName>
    </submittedName>
</protein>